<dbReference type="SUPFAM" id="SSF144091">
    <property type="entry name" value="Rhomboid-like"/>
    <property type="match status" value="1"/>
</dbReference>
<dbReference type="InterPro" id="IPR022764">
    <property type="entry name" value="Peptidase_S54_rhomboid_dom"/>
</dbReference>
<dbReference type="InterPro" id="IPR050925">
    <property type="entry name" value="Rhomboid_protease_S54"/>
</dbReference>
<dbReference type="GO" id="GO:0008233">
    <property type="term" value="F:peptidase activity"/>
    <property type="evidence" value="ECO:0007669"/>
    <property type="project" value="UniProtKB-KW"/>
</dbReference>
<evidence type="ECO:0000259" key="8">
    <source>
        <dbReference type="Pfam" id="PF01694"/>
    </source>
</evidence>
<dbReference type="Proteomes" id="UP001595904">
    <property type="component" value="Unassembled WGS sequence"/>
</dbReference>
<accession>A0ABV8STI7</accession>
<dbReference type="PANTHER" id="PTHR43731:SF14">
    <property type="entry name" value="PRESENILIN-ASSOCIATED RHOMBOID-LIKE PROTEIN, MITOCHONDRIAL"/>
    <property type="match status" value="1"/>
</dbReference>
<evidence type="ECO:0000313" key="9">
    <source>
        <dbReference type="EMBL" id="MFC4309734.1"/>
    </source>
</evidence>
<feature type="transmembrane region" description="Helical" evidence="7">
    <location>
        <begin position="172"/>
        <end position="192"/>
    </location>
</feature>
<dbReference type="PANTHER" id="PTHR43731">
    <property type="entry name" value="RHOMBOID PROTEASE"/>
    <property type="match status" value="1"/>
</dbReference>
<comment type="caution">
    <text evidence="9">The sequence shown here is derived from an EMBL/GenBank/DDBJ whole genome shotgun (WGS) entry which is preliminary data.</text>
</comment>
<keyword evidence="5 7" id="KW-1133">Transmembrane helix</keyword>
<evidence type="ECO:0000256" key="6">
    <source>
        <dbReference type="ARBA" id="ARBA00023136"/>
    </source>
</evidence>
<comment type="similarity">
    <text evidence="2">Belongs to the peptidase S54 family.</text>
</comment>
<evidence type="ECO:0000256" key="2">
    <source>
        <dbReference type="ARBA" id="ARBA00009045"/>
    </source>
</evidence>
<evidence type="ECO:0000313" key="10">
    <source>
        <dbReference type="Proteomes" id="UP001595904"/>
    </source>
</evidence>
<evidence type="ECO:0000256" key="1">
    <source>
        <dbReference type="ARBA" id="ARBA00004141"/>
    </source>
</evidence>
<dbReference type="GO" id="GO:0006508">
    <property type="term" value="P:proteolysis"/>
    <property type="evidence" value="ECO:0007669"/>
    <property type="project" value="UniProtKB-KW"/>
</dbReference>
<feature type="transmembrane region" description="Helical" evidence="7">
    <location>
        <begin position="46"/>
        <end position="73"/>
    </location>
</feature>
<dbReference type="EC" id="3.4.21.-" evidence="9"/>
<evidence type="ECO:0000256" key="4">
    <source>
        <dbReference type="ARBA" id="ARBA00022801"/>
    </source>
</evidence>
<dbReference type="RefSeq" id="WP_380596771.1">
    <property type="nucleotide sequence ID" value="NZ_JBHSDU010000003.1"/>
</dbReference>
<keyword evidence="6 7" id="KW-0472">Membrane</keyword>
<gene>
    <name evidence="9" type="ORF">ACFPN2_11640</name>
</gene>
<keyword evidence="9" id="KW-0645">Protease</keyword>
<dbReference type="Pfam" id="PF01694">
    <property type="entry name" value="Rhomboid"/>
    <property type="match status" value="1"/>
</dbReference>
<feature type="transmembrane region" description="Helical" evidence="7">
    <location>
        <begin position="79"/>
        <end position="98"/>
    </location>
</feature>
<evidence type="ECO:0000256" key="3">
    <source>
        <dbReference type="ARBA" id="ARBA00022692"/>
    </source>
</evidence>
<feature type="transmembrane region" description="Helical" evidence="7">
    <location>
        <begin position="6"/>
        <end position="25"/>
    </location>
</feature>
<sequence length="200" mass="22357">MSLQLSPALIVFVITIATSLIGLFGNPKLIDRCLFRPYWFLRRRQYDTIVSSGLVHADLMHLIFNMMTFYFFGFLLEQAIGSTHFMVLYIAGLLISHLGTYIKQKNNPEYACLGASGAISAVLFAAIVFFPDQSLYIIPIPVPIPAPLFGIGYLAYTWYAARNPHGRINHDAHLGGAITGLVYVALIEPSAYRYLFANLF</sequence>
<feature type="transmembrane region" description="Helical" evidence="7">
    <location>
        <begin position="136"/>
        <end position="160"/>
    </location>
</feature>
<dbReference type="Gene3D" id="1.20.1540.10">
    <property type="entry name" value="Rhomboid-like"/>
    <property type="match status" value="1"/>
</dbReference>
<reference evidence="10" key="1">
    <citation type="journal article" date="2019" name="Int. J. Syst. Evol. Microbiol.">
        <title>The Global Catalogue of Microorganisms (GCM) 10K type strain sequencing project: providing services to taxonomists for standard genome sequencing and annotation.</title>
        <authorList>
            <consortium name="The Broad Institute Genomics Platform"/>
            <consortium name="The Broad Institute Genome Sequencing Center for Infectious Disease"/>
            <person name="Wu L."/>
            <person name="Ma J."/>
        </authorList>
    </citation>
    <scope>NUCLEOTIDE SEQUENCE [LARGE SCALE GENOMIC DNA]</scope>
    <source>
        <strain evidence="10">CGMCC 1.10759</strain>
    </source>
</reference>
<feature type="transmembrane region" description="Helical" evidence="7">
    <location>
        <begin position="110"/>
        <end position="130"/>
    </location>
</feature>
<dbReference type="InterPro" id="IPR035952">
    <property type="entry name" value="Rhomboid-like_sf"/>
</dbReference>
<comment type="subcellular location">
    <subcellularLocation>
        <location evidence="1">Membrane</location>
        <topology evidence="1">Multi-pass membrane protein</topology>
    </subcellularLocation>
</comment>
<keyword evidence="4 9" id="KW-0378">Hydrolase</keyword>
<feature type="domain" description="Peptidase S54 rhomboid" evidence="8">
    <location>
        <begin position="44"/>
        <end position="187"/>
    </location>
</feature>
<keyword evidence="3 7" id="KW-0812">Transmembrane</keyword>
<evidence type="ECO:0000256" key="5">
    <source>
        <dbReference type="ARBA" id="ARBA00022989"/>
    </source>
</evidence>
<organism evidence="9 10">
    <name type="scientific">Steroidobacter flavus</name>
    <dbReference type="NCBI Taxonomy" id="1842136"/>
    <lineage>
        <taxon>Bacteria</taxon>
        <taxon>Pseudomonadati</taxon>
        <taxon>Pseudomonadota</taxon>
        <taxon>Gammaproteobacteria</taxon>
        <taxon>Steroidobacterales</taxon>
        <taxon>Steroidobacteraceae</taxon>
        <taxon>Steroidobacter</taxon>
    </lineage>
</organism>
<evidence type="ECO:0000256" key="7">
    <source>
        <dbReference type="SAM" id="Phobius"/>
    </source>
</evidence>
<proteinExistence type="inferred from homology"/>
<keyword evidence="10" id="KW-1185">Reference proteome</keyword>
<name>A0ABV8STI7_9GAMM</name>
<dbReference type="EMBL" id="JBHSDU010000003">
    <property type="protein sequence ID" value="MFC4309734.1"/>
    <property type="molecule type" value="Genomic_DNA"/>
</dbReference>
<protein>
    <submittedName>
        <fullName evidence="9">Rhomboid family intramembrane serine protease</fullName>
        <ecNumber evidence="9">3.4.21.-</ecNumber>
    </submittedName>
</protein>